<evidence type="ECO:0000259" key="7">
    <source>
        <dbReference type="Pfam" id="PF00171"/>
    </source>
</evidence>
<dbReference type="Pfam" id="PF00171">
    <property type="entry name" value="Aldedh"/>
    <property type="match status" value="1"/>
</dbReference>
<name>A0ABR4BWV3_9HELO</name>
<dbReference type="EC" id="1.2.1.3" evidence="3"/>
<evidence type="ECO:0000313" key="9">
    <source>
        <dbReference type="Proteomes" id="UP001595075"/>
    </source>
</evidence>
<protein>
    <recommendedName>
        <fullName evidence="3">aldehyde dehydrogenase (NAD(+))</fullName>
        <ecNumber evidence="3">1.2.1.3</ecNumber>
    </recommendedName>
</protein>
<evidence type="ECO:0000256" key="5">
    <source>
        <dbReference type="PROSITE-ProRule" id="PRU10007"/>
    </source>
</evidence>
<dbReference type="InterPro" id="IPR015590">
    <property type="entry name" value="Aldehyde_DH_dom"/>
</dbReference>
<dbReference type="Gene3D" id="3.40.309.10">
    <property type="entry name" value="Aldehyde Dehydrogenase, Chain A, domain 2"/>
    <property type="match status" value="1"/>
</dbReference>
<dbReference type="PROSITE" id="PS00070">
    <property type="entry name" value="ALDEHYDE_DEHYDR_CYS"/>
    <property type="match status" value="1"/>
</dbReference>
<keyword evidence="9" id="KW-1185">Reference proteome</keyword>
<gene>
    <name evidence="8" type="ORF">VTL71DRAFT_6401</name>
</gene>
<dbReference type="InterPro" id="IPR016160">
    <property type="entry name" value="Ald_DH_CS_CYS"/>
</dbReference>
<dbReference type="Proteomes" id="UP001595075">
    <property type="component" value="Unassembled WGS sequence"/>
</dbReference>
<evidence type="ECO:0000256" key="4">
    <source>
        <dbReference type="ARBA" id="ARBA00049194"/>
    </source>
</evidence>
<accession>A0ABR4BWV3</accession>
<dbReference type="PROSITE" id="PS00687">
    <property type="entry name" value="ALDEHYDE_DEHYDR_GLU"/>
    <property type="match status" value="1"/>
</dbReference>
<evidence type="ECO:0000256" key="6">
    <source>
        <dbReference type="RuleBase" id="RU003345"/>
    </source>
</evidence>
<dbReference type="InterPro" id="IPR016162">
    <property type="entry name" value="Ald_DH_N"/>
</dbReference>
<proteinExistence type="inferred from homology"/>
<comment type="caution">
    <text evidence="8">The sequence shown here is derived from an EMBL/GenBank/DDBJ whole genome shotgun (WGS) entry which is preliminary data.</text>
</comment>
<organism evidence="8 9">
    <name type="scientific">Oculimacula yallundae</name>
    <dbReference type="NCBI Taxonomy" id="86028"/>
    <lineage>
        <taxon>Eukaryota</taxon>
        <taxon>Fungi</taxon>
        <taxon>Dikarya</taxon>
        <taxon>Ascomycota</taxon>
        <taxon>Pezizomycotina</taxon>
        <taxon>Leotiomycetes</taxon>
        <taxon>Helotiales</taxon>
        <taxon>Ploettnerulaceae</taxon>
        <taxon>Oculimacula</taxon>
    </lineage>
</organism>
<dbReference type="InterPro" id="IPR016161">
    <property type="entry name" value="Ald_DH/histidinol_DH"/>
</dbReference>
<dbReference type="EMBL" id="JAZHXI010000017">
    <property type="protein sequence ID" value="KAL2062135.1"/>
    <property type="molecule type" value="Genomic_DNA"/>
</dbReference>
<dbReference type="InterPro" id="IPR029510">
    <property type="entry name" value="Ald_DH_CS_GLU"/>
</dbReference>
<comment type="catalytic activity">
    <reaction evidence="4">
        <text>an aldehyde + NAD(+) + H2O = a carboxylate + NADH + 2 H(+)</text>
        <dbReference type="Rhea" id="RHEA:16185"/>
        <dbReference type="ChEBI" id="CHEBI:15377"/>
        <dbReference type="ChEBI" id="CHEBI:15378"/>
        <dbReference type="ChEBI" id="CHEBI:17478"/>
        <dbReference type="ChEBI" id="CHEBI:29067"/>
        <dbReference type="ChEBI" id="CHEBI:57540"/>
        <dbReference type="ChEBI" id="CHEBI:57945"/>
        <dbReference type="EC" id="1.2.1.3"/>
    </reaction>
</comment>
<dbReference type="InterPro" id="IPR016163">
    <property type="entry name" value="Ald_DH_C"/>
</dbReference>
<keyword evidence="2 6" id="KW-0560">Oxidoreductase</keyword>
<dbReference type="PANTHER" id="PTHR11699">
    <property type="entry name" value="ALDEHYDE DEHYDROGENASE-RELATED"/>
    <property type="match status" value="1"/>
</dbReference>
<dbReference type="SUPFAM" id="SSF53720">
    <property type="entry name" value="ALDH-like"/>
    <property type="match status" value="1"/>
</dbReference>
<feature type="domain" description="Aldehyde dehydrogenase" evidence="7">
    <location>
        <begin position="15"/>
        <end position="478"/>
    </location>
</feature>
<evidence type="ECO:0000313" key="8">
    <source>
        <dbReference type="EMBL" id="KAL2062135.1"/>
    </source>
</evidence>
<feature type="active site" evidence="5">
    <location>
        <position position="253"/>
    </location>
</feature>
<sequence>MASYETRLFINNEYVSAKSSDTLSLTNPFDGSKIDAAVQVAGEEDIELAVSAAQAAFKTGPWSTYTGSQRAKCLLKFADLMDENAGKLAELDSVSMGQPTAVGAGALIPAAAATFRYYAGWADKIEGESFGADDGTYKIVRHEPLGVCAGIAPWNAPILYVGWKVAPALAAGNTYIFKSSEKSPLSALFLGNLVVEAGFPPGVLQFVSGGGKTGALLASHMKISKISFTGSTVVGKIVQKLALESNMKSCVLELGGKSPALVFADADIPNAVGSTADGFLFNSGQVCVAASRLFVQESIAPAFIEAVKERFAMIASTMGADPKLGTTTHGPVADEAQFKTVMSYIDIGKQHSEPVIGGNRKGDKGFFIDPTLFVNPDKNGKLFNEEIFGPVLSIVTFKTEEEAIEMANDTKTGLSASVYTSDITRALRVSAKIDSGSVSINAPHFPYQQVPFGGFKESGNGKELGKYGLQSYMRTKTILINMKL</sequence>
<evidence type="ECO:0000256" key="1">
    <source>
        <dbReference type="ARBA" id="ARBA00009986"/>
    </source>
</evidence>
<evidence type="ECO:0000256" key="3">
    <source>
        <dbReference type="ARBA" id="ARBA00024226"/>
    </source>
</evidence>
<dbReference type="Gene3D" id="3.40.605.10">
    <property type="entry name" value="Aldehyde Dehydrogenase, Chain A, domain 1"/>
    <property type="match status" value="1"/>
</dbReference>
<evidence type="ECO:0000256" key="2">
    <source>
        <dbReference type="ARBA" id="ARBA00023002"/>
    </source>
</evidence>
<reference evidence="8 9" key="1">
    <citation type="journal article" date="2024" name="Commun. Biol.">
        <title>Comparative genomic analysis of thermophilic fungi reveals convergent evolutionary adaptations and gene losses.</title>
        <authorList>
            <person name="Steindorff A.S."/>
            <person name="Aguilar-Pontes M.V."/>
            <person name="Robinson A.J."/>
            <person name="Andreopoulos B."/>
            <person name="LaButti K."/>
            <person name="Kuo A."/>
            <person name="Mondo S."/>
            <person name="Riley R."/>
            <person name="Otillar R."/>
            <person name="Haridas S."/>
            <person name="Lipzen A."/>
            <person name="Grimwood J."/>
            <person name="Schmutz J."/>
            <person name="Clum A."/>
            <person name="Reid I.D."/>
            <person name="Moisan M.C."/>
            <person name="Butler G."/>
            <person name="Nguyen T.T.M."/>
            <person name="Dewar K."/>
            <person name="Conant G."/>
            <person name="Drula E."/>
            <person name="Henrissat B."/>
            <person name="Hansel C."/>
            <person name="Singer S."/>
            <person name="Hutchinson M.I."/>
            <person name="de Vries R.P."/>
            <person name="Natvig D.O."/>
            <person name="Powell A.J."/>
            <person name="Tsang A."/>
            <person name="Grigoriev I.V."/>
        </authorList>
    </citation>
    <scope>NUCLEOTIDE SEQUENCE [LARGE SCALE GENOMIC DNA]</scope>
    <source>
        <strain evidence="8 9">CBS 494.80</strain>
    </source>
</reference>
<comment type="similarity">
    <text evidence="1 6">Belongs to the aldehyde dehydrogenase family.</text>
</comment>